<proteinExistence type="predicted"/>
<dbReference type="EMBL" id="CAADJA010000002">
    <property type="protein sequence ID" value="VFS52595.1"/>
    <property type="molecule type" value="Genomic_DNA"/>
</dbReference>
<dbReference type="Proteomes" id="UP000373449">
    <property type="component" value="Unassembled WGS sequence"/>
</dbReference>
<reference evidence="1 2" key="1">
    <citation type="submission" date="2019-03" db="EMBL/GenBank/DDBJ databases">
        <authorList>
            <consortium name="Pathogen Informatics"/>
        </authorList>
    </citation>
    <scope>NUCLEOTIDE SEQUENCE [LARGE SCALE GENOMIC DNA]</scope>
    <source>
        <strain evidence="1 2">NCTC12282</strain>
    </source>
</reference>
<evidence type="ECO:0000313" key="1">
    <source>
        <dbReference type="EMBL" id="VFS52595.1"/>
    </source>
</evidence>
<accession>A0A484ZW69</accession>
<organism evidence="1 2">
    <name type="scientific">Budvicia aquatica</name>
    <dbReference type="NCBI Taxonomy" id="82979"/>
    <lineage>
        <taxon>Bacteria</taxon>
        <taxon>Pseudomonadati</taxon>
        <taxon>Pseudomonadota</taxon>
        <taxon>Gammaproteobacteria</taxon>
        <taxon>Enterobacterales</taxon>
        <taxon>Budviciaceae</taxon>
        <taxon>Budvicia</taxon>
    </lineage>
</organism>
<dbReference type="RefSeq" id="WP_134531538.1">
    <property type="nucleotide sequence ID" value="NZ_CAADJA010000002.1"/>
</dbReference>
<name>A0A484ZW69_9GAMM</name>
<sequence>MKLLYLLNFFILQMMSFEVEVEFEPLGMVGEGEGWLWRSSRMSLFEVESFINEFIGMNLSELVELPDSREILLL</sequence>
<gene>
    <name evidence="1" type="ORF">NCTC12282_05899</name>
</gene>
<protein>
    <submittedName>
        <fullName evidence="1">Uncharacterized protein</fullName>
    </submittedName>
</protein>
<dbReference type="AlphaFoldDB" id="A0A484ZW69"/>
<evidence type="ECO:0000313" key="2">
    <source>
        <dbReference type="Proteomes" id="UP000373449"/>
    </source>
</evidence>